<dbReference type="PANTHER" id="PTHR36540:SF1">
    <property type="entry name" value="PYRIMIDINE_PURINE NUCLEOSIDE PHOSPHORYLASE"/>
    <property type="match status" value="1"/>
</dbReference>
<reference evidence="4 5" key="1">
    <citation type="submission" date="2018-04" db="EMBL/GenBank/DDBJ databases">
        <title>Thalassorhabdus spongiae gen. nov., sp. nov., isolated from a marine sponge in South-West Iceland.</title>
        <authorList>
            <person name="Knobloch S."/>
            <person name="Daussin A."/>
            <person name="Johannsson R."/>
            <person name="Marteinsson V.T."/>
        </authorList>
    </citation>
    <scope>NUCLEOTIDE SEQUENCE [LARGE SCALE GENOMIC DNA]</scope>
    <source>
        <strain evidence="4 5">Hp12</strain>
    </source>
</reference>
<comment type="catalytic activity">
    <reaction evidence="3">
        <text>adenosine + phosphate = alpha-D-ribose 1-phosphate + adenine</text>
        <dbReference type="Rhea" id="RHEA:27642"/>
        <dbReference type="ChEBI" id="CHEBI:16335"/>
        <dbReference type="ChEBI" id="CHEBI:16708"/>
        <dbReference type="ChEBI" id="CHEBI:43474"/>
        <dbReference type="ChEBI" id="CHEBI:57720"/>
        <dbReference type="EC" id="2.4.2.1"/>
    </reaction>
</comment>
<comment type="similarity">
    <text evidence="3">Belongs to the nucleoside phosphorylase PpnP family.</text>
</comment>
<evidence type="ECO:0000256" key="1">
    <source>
        <dbReference type="ARBA" id="ARBA00022676"/>
    </source>
</evidence>
<evidence type="ECO:0000313" key="4">
    <source>
        <dbReference type="EMBL" id="PVZ70287.1"/>
    </source>
</evidence>
<sequence length="94" mass="10495">MLSSNEYFEGKVKSIGGIRSQEMDATIGAMEPGEYQFSTAVREFMTVISGSLNVQLPNSDSWKMYHAGETFEVEANSSFKLTVEVASSYLCRYE</sequence>
<evidence type="ECO:0000256" key="2">
    <source>
        <dbReference type="ARBA" id="ARBA00022679"/>
    </source>
</evidence>
<protein>
    <recommendedName>
        <fullName evidence="3">Pyrimidine/purine nucleoside phosphorylase</fullName>
        <ecNumber evidence="3">2.4.2.1</ecNumber>
        <ecNumber evidence="3">2.4.2.2</ecNumber>
    </recommendedName>
    <alternativeName>
        <fullName evidence="3">Adenosine phosphorylase</fullName>
    </alternativeName>
    <alternativeName>
        <fullName evidence="3">Cytidine phosphorylase</fullName>
    </alternativeName>
    <alternativeName>
        <fullName evidence="3">Guanosine phosphorylase</fullName>
    </alternativeName>
    <alternativeName>
        <fullName evidence="3">Inosine phosphorylase</fullName>
    </alternativeName>
    <alternativeName>
        <fullName evidence="3">Thymidine phosphorylase</fullName>
    </alternativeName>
    <alternativeName>
        <fullName evidence="3">Uridine phosphorylase</fullName>
    </alternativeName>
    <alternativeName>
        <fullName evidence="3">Xanthosine phosphorylase</fullName>
    </alternativeName>
</protein>
<dbReference type="EC" id="2.4.2.2" evidence="3"/>
<dbReference type="InterPro" id="IPR014710">
    <property type="entry name" value="RmlC-like_jellyroll"/>
</dbReference>
<evidence type="ECO:0000256" key="3">
    <source>
        <dbReference type="HAMAP-Rule" id="MF_01537"/>
    </source>
</evidence>
<dbReference type="AlphaFoldDB" id="A0A2V1GY79"/>
<organism evidence="4 5">
    <name type="scientific">Pelagibaculum spongiae</name>
    <dbReference type="NCBI Taxonomy" id="2080658"/>
    <lineage>
        <taxon>Bacteria</taxon>
        <taxon>Pseudomonadati</taxon>
        <taxon>Pseudomonadota</taxon>
        <taxon>Gammaproteobacteria</taxon>
        <taxon>Oceanospirillales</taxon>
        <taxon>Pelagibaculum</taxon>
    </lineage>
</organism>
<proteinExistence type="inferred from homology"/>
<dbReference type="GO" id="GO:0004731">
    <property type="term" value="F:purine-nucleoside phosphorylase activity"/>
    <property type="evidence" value="ECO:0007669"/>
    <property type="project" value="UniProtKB-UniRule"/>
</dbReference>
<accession>A0A2V1GY79</accession>
<comment type="catalytic activity">
    <reaction evidence="3">
        <text>inosine + phosphate = alpha-D-ribose 1-phosphate + hypoxanthine</text>
        <dbReference type="Rhea" id="RHEA:27646"/>
        <dbReference type="ChEBI" id="CHEBI:17368"/>
        <dbReference type="ChEBI" id="CHEBI:17596"/>
        <dbReference type="ChEBI" id="CHEBI:43474"/>
        <dbReference type="ChEBI" id="CHEBI:57720"/>
        <dbReference type="EC" id="2.4.2.1"/>
    </reaction>
</comment>
<dbReference type="GO" id="GO:0005829">
    <property type="term" value="C:cytosol"/>
    <property type="evidence" value="ECO:0007669"/>
    <property type="project" value="TreeGrafter"/>
</dbReference>
<dbReference type="OrthoDB" id="9793848at2"/>
<dbReference type="RefSeq" id="WP_116686360.1">
    <property type="nucleotide sequence ID" value="NZ_CAWNYD010000002.1"/>
</dbReference>
<dbReference type="InterPro" id="IPR009664">
    <property type="entry name" value="Ppnp"/>
</dbReference>
<dbReference type="GO" id="GO:0004850">
    <property type="term" value="F:uridine phosphorylase activity"/>
    <property type="evidence" value="ECO:0007669"/>
    <property type="project" value="RHEA"/>
</dbReference>
<comment type="catalytic activity">
    <reaction evidence="3">
        <text>uridine + phosphate = alpha-D-ribose 1-phosphate + uracil</text>
        <dbReference type="Rhea" id="RHEA:24388"/>
        <dbReference type="ChEBI" id="CHEBI:16704"/>
        <dbReference type="ChEBI" id="CHEBI:17568"/>
        <dbReference type="ChEBI" id="CHEBI:43474"/>
        <dbReference type="ChEBI" id="CHEBI:57720"/>
        <dbReference type="EC" id="2.4.2.2"/>
    </reaction>
</comment>
<keyword evidence="5" id="KW-1185">Reference proteome</keyword>
<dbReference type="HAMAP" id="MF_01537">
    <property type="entry name" value="Nucleos_phosphorylase_PpnP"/>
    <property type="match status" value="1"/>
</dbReference>
<comment type="caution">
    <text evidence="4">The sequence shown here is derived from an EMBL/GenBank/DDBJ whole genome shotgun (WGS) entry which is preliminary data.</text>
</comment>
<comment type="catalytic activity">
    <reaction evidence="3">
        <text>a purine D-ribonucleoside + phosphate = a purine nucleobase + alpha-D-ribose 1-phosphate</text>
        <dbReference type="Rhea" id="RHEA:19805"/>
        <dbReference type="ChEBI" id="CHEBI:26386"/>
        <dbReference type="ChEBI" id="CHEBI:43474"/>
        <dbReference type="ChEBI" id="CHEBI:57720"/>
        <dbReference type="ChEBI" id="CHEBI:142355"/>
        <dbReference type="EC" id="2.4.2.1"/>
    </reaction>
</comment>
<comment type="catalytic activity">
    <reaction evidence="3">
        <text>guanosine + phosphate = alpha-D-ribose 1-phosphate + guanine</text>
        <dbReference type="Rhea" id="RHEA:13233"/>
        <dbReference type="ChEBI" id="CHEBI:16235"/>
        <dbReference type="ChEBI" id="CHEBI:16750"/>
        <dbReference type="ChEBI" id="CHEBI:43474"/>
        <dbReference type="ChEBI" id="CHEBI:57720"/>
        <dbReference type="EC" id="2.4.2.1"/>
    </reaction>
</comment>
<name>A0A2V1GY79_9GAMM</name>
<dbReference type="GO" id="GO:0047975">
    <property type="term" value="F:guanosine phosphorylase activity"/>
    <property type="evidence" value="ECO:0007669"/>
    <property type="project" value="RHEA"/>
</dbReference>
<dbReference type="FunFam" id="2.60.120.10:FF:000016">
    <property type="entry name" value="Pyrimidine/purine nucleoside phosphorylase"/>
    <property type="match status" value="1"/>
</dbReference>
<dbReference type="EMBL" id="QDDL01000002">
    <property type="protein sequence ID" value="PVZ70287.1"/>
    <property type="molecule type" value="Genomic_DNA"/>
</dbReference>
<dbReference type="Pfam" id="PF06865">
    <property type="entry name" value="Ppnp"/>
    <property type="match status" value="1"/>
</dbReference>
<keyword evidence="1 3" id="KW-0328">Glycosyltransferase</keyword>
<comment type="function">
    <text evidence="3">Catalyzes the phosphorolysis of diverse nucleosides, yielding D-ribose 1-phosphate and the respective free bases. Can use uridine, adenosine, guanosine, cytidine, thymidine, inosine and xanthosine as substrates. Also catalyzes the reverse reactions.</text>
</comment>
<evidence type="ECO:0000313" key="5">
    <source>
        <dbReference type="Proteomes" id="UP000244906"/>
    </source>
</evidence>
<dbReference type="InterPro" id="IPR011051">
    <property type="entry name" value="RmlC_Cupin_sf"/>
</dbReference>
<comment type="catalytic activity">
    <reaction evidence="3">
        <text>cytidine + phosphate = cytosine + alpha-D-ribose 1-phosphate</text>
        <dbReference type="Rhea" id="RHEA:52540"/>
        <dbReference type="ChEBI" id="CHEBI:16040"/>
        <dbReference type="ChEBI" id="CHEBI:17562"/>
        <dbReference type="ChEBI" id="CHEBI:43474"/>
        <dbReference type="ChEBI" id="CHEBI:57720"/>
        <dbReference type="EC" id="2.4.2.2"/>
    </reaction>
</comment>
<dbReference type="GO" id="GO:0009032">
    <property type="term" value="F:thymidine phosphorylase activity"/>
    <property type="evidence" value="ECO:0007669"/>
    <property type="project" value="RHEA"/>
</dbReference>
<dbReference type="Gene3D" id="2.60.120.10">
    <property type="entry name" value="Jelly Rolls"/>
    <property type="match status" value="1"/>
</dbReference>
<gene>
    <name evidence="3" type="primary">ppnP</name>
    <name evidence="4" type="ORF">DC094_06725</name>
</gene>
<dbReference type="Proteomes" id="UP000244906">
    <property type="component" value="Unassembled WGS sequence"/>
</dbReference>
<comment type="catalytic activity">
    <reaction evidence="3">
        <text>xanthosine + phosphate = alpha-D-ribose 1-phosphate + xanthine</text>
        <dbReference type="Rhea" id="RHEA:27638"/>
        <dbReference type="ChEBI" id="CHEBI:17712"/>
        <dbReference type="ChEBI" id="CHEBI:18107"/>
        <dbReference type="ChEBI" id="CHEBI:43474"/>
        <dbReference type="ChEBI" id="CHEBI:57720"/>
        <dbReference type="EC" id="2.4.2.1"/>
    </reaction>
</comment>
<dbReference type="SUPFAM" id="SSF51182">
    <property type="entry name" value="RmlC-like cupins"/>
    <property type="match status" value="1"/>
</dbReference>
<dbReference type="EC" id="2.4.2.1" evidence="3"/>
<keyword evidence="2 3" id="KW-0808">Transferase</keyword>
<dbReference type="PANTHER" id="PTHR36540">
    <property type="entry name" value="PYRIMIDINE/PURINE NUCLEOSIDE PHOSPHORYLASE"/>
    <property type="match status" value="1"/>
</dbReference>
<comment type="catalytic activity">
    <reaction evidence="3">
        <text>thymidine + phosphate = 2-deoxy-alpha-D-ribose 1-phosphate + thymine</text>
        <dbReference type="Rhea" id="RHEA:16037"/>
        <dbReference type="ChEBI" id="CHEBI:17748"/>
        <dbReference type="ChEBI" id="CHEBI:17821"/>
        <dbReference type="ChEBI" id="CHEBI:43474"/>
        <dbReference type="ChEBI" id="CHEBI:57259"/>
        <dbReference type="EC" id="2.4.2.2"/>
    </reaction>
</comment>